<accession>A0A8B8BLV2</accession>
<dbReference type="InterPro" id="IPR044822">
    <property type="entry name" value="Myb_DNA-bind_4"/>
</dbReference>
<gene>
    <name evidence="4" type="primary">LOC111111547</name>
</gene>
<proteinExistence type="predicted"/>
<feature type="compositionally biased region" description="Basic and acidic residues" evidence="1">
    <location>
        <begin position="220"/>
        <end position="237"/>
    </location>
</feature>
<evidence type="ECO:0000256" key="1">
    <source>
        <dbReference type="SAM" id="MobiDB-lite"/>
    </source>
</evidence>
<dbReference type="Gene3D" id="1.10.10.60">
    <property type="entry name" value="Homeodomain-like"/>
    <property type="match status" value="1"/>
</dbReference>
<name>A0A8B8BLV2_CRAVI</name>
<organism evidence="3 4">
    <name type="scientific">Crassostrea virginica</name>
    <name type="common">Eastern oyster</name>
    <dbReference type="NCBI Taxonomy" id="6565"/>
    <lineage>
        <taxon>Eukaryota</taxon>
        <taxon>Metazoa</taxon>
        <taxon>Spiralia</taxon>
        <taxon>Lophotrochozoa</taxon>
        <taxon>Mollusca</taxon>
        <taxon>Bivalvia</taxon>
        <taxon>Autobranchia</taxon>
        <taxon>Pteriomorphia</taxon>
        <taxon>Ostreida</taxon>
        <taxon>Ostreoidea</taxon>
        <taxon>Ostreidae</taxon>
        <taxon>Crassostrea</taxon>
    </lineage>
</organism>
<dbReference type="Proteomes" id="UP000694844">
    <property type="component" value="Chromosome 1"/>
</dbReference>
<evidence type="ECO:0000259" key="2">
    <source>
        <dbReference type="Pfam" id="PF13837"/>
    </source>
</evidence>
<dbReference type="Pfam" id="PF13837">
    <property type="entry name" value="Myb_DNA-bind_4"/>
    <property type="match status" value="1"/>
</dbReference>
<feature type="region of interest" description="Disordered" evidence="1">
    <location>
        <begin position="57"/>
        <end position="91"/>
    </location>
</feature>
<reference evidence="4" key="2">
    <citation type="submission" date="2025-08" db="UniProtKB">
        <authorList>
            <consortium name="RefSeq"/>
        </authorList>
    </citation>
    <scope>IDENTIFICATION</scope>
    <source>
        <tissue evidence="4">Whole sample</tissue>
    </source>
</reference>
<sequence>MAEGGGKQNLVLVTTEIDGITYKALMSKDLAELYKSPQCDPVTRNTLSDAIRAQNTCAGKSEMSSSETPLDDDSSCSSSWSTRSSTPESVSLSTSEQSIHIWTATEEKRLIDLRLAKEDDFCGNKSHDTLWQAILKELNGEGMKLTKQQIINKWKSLKKKFKEVNDHNSKTGADRVDWRHKEAFDRAYGNKASTRVSVSFDTGRQNELKKDEDILKRKIDKGNADSDGTVENKAELLKKKKKPNLKSDLIEKLDAQNSKLMEQMDAQHKDKLERMDRMLDLFERSLNKK</sequence>
<dbReference type="AlphaFoldDB" id="A0A8B8BLV2"/>
<reference evidence="3" key="1">
    <citation type="submission" date="2024-06" db="UniProtKB">
        <authorList>
            <consortium name="RefSeq"/>
        </authorList>
    </citation>
    <scope>NUCLEOTIDE SEQUENCE [LARGE SCALE GENOMIC DNA]</scope>
</reference>
<feature type="compositionally biased region" description="Polar residues" evidence="1">
    <location>
        <begin position="57"/>
        <end position="68"/>
    </location>
</feature>
<evidence type="ECO:0000313" key="4">
    <source>
        <dbReference type="RefSeq" id="XP_022304303.1"/>
    </source>
</evidence>
<dbReference type="OrthoDB" id="6075286at2759"/>
<evidence type="ECO:0000313" key="3">
    <source>
        <dbReference type="Proteomes" id="UP000694844"/>
    </source>
</evidence>
<dbReference type="GeneID" id="111111547"/>
<feature type="region of interest" description="Disordered" evidence="1">
    <location>
        <begin position="220"/>
        <end position="239"/>
    </location>
</feature>
<protein>
    <submittedName>
        <fullName evidence="4">Uncharacterized protein LOC111111547</fullName>
    </submittedName>
</protein>
<feature type="compositionally biased region" description="Low complexity" evidence="1">
    <location>
        <begin position="75"/>
        <end position="91"/>
    </location>
</feature>
<dbReference type="RefSeq" id="XP_022304303.1">
    <property type="nucleotide sequence ID" value="XM_022448595.1"/>
</dbReference>
<feature type="domain" description="Myb/SANT-like DNA-binding" evidence="2">
    <location>
        <begin position="101"/>
        <end position="185"/>
    </location>
</feature>
<keyword evidence="3" id="KW-1185">Reference proteome</keyword>
<dbReference type="KEGG" id="cvn:111111547"/>